<organism evidence="1 2">
    <name type="scientific">Effrenium voratum</name>
    <dbReference type="NCBI Taxonomy" id="2562239"/>
    <lineage>
        <taxon>Eukaryota</taxon>
        <taxon>Sar</taxon>
        <taxon>Alveolata</taxon>
        <taxon>Dinophyceae</taxon>
        <taxon>Suessiales</taxon>
        <taxon>Symbiodiniaceae</taxon>
        <taxon>Effrenium</taxon>
    </lineage>
</organism>
<comment type="caution">
    <text evidence="1">The sequence shown here is derived from an EMBL/GenBank/DDBJ whole genome shotgun (WGS) entry which is preliminary data.</text>
</comment>
<gene>
    <name evidence="1" type="ORF">EVOR1521_LOCUS4525</name>
</gene>
<evidence type="ECO:0000313" key="2">
    <source>
        <dbReference type="Proteomes" id="UP001178507"/>
    </source>
</evidence>
<name>A0AA36MP55_9DINO</name>
<reference evidence="1" key="1">
    <citation type="submission" date="2023-08" db="EMBL/GenBank/DDBJ databases">
        <authorList>
            <person name="Chen Y."/>
            <person name="Shah S."/>
            <person name="Dougan E. K."/>
            <person name="Thang M."/>
            <person name="Chan C."/>
        </authorList>
    </citation>
    <scope>NUCLEOTIDE SEQUENCE</scope>
</reference>
<protein>
    <submittedName>
        <fullName evidence="1">Uncharacterized protein</fullName>
    </submittedName>
</protein>
<dbReference type="AlphaFoldDB" id="A0AA36MP55"/>
<sequence length="741" mass="82148">MKQTQIAGIILAGVLNAVAYKISNPLPLCLEDAECDAVAASWGCGGTWRVKCPGIAPPPAVDLDATVADVCPVECPDGADGISRVEQVVQQELAKAQHILPVTEADQVEFEGMLLCLEQQIQNAQSQEDTEEWQAIVEAEFAARVEPVGQDQMAAAVEMRARGAAHHLVEKQFEIDAEQVLQHIHIGQTAVDDFAKEVEHLATMCNDASEADALGVMIEDALTLREHDGHPSIEAIVEAETITGDTVDKCHDRSLDLDYFVHHAGVKAEAHCGSSFLERSHLKKAANHLQELEFHAKAAMALHDESNRLGHHVLHHLKQHTDHQGDEKSRPGIFMNHSLVSLVHEAARGPLLEKQLQRLHRLDEKHYVALHGDTRDAHCSEREDMATHEPSHWSLHNEDVKAYVDCICAQQRPSLVCQAVHADAVARTGELVEAMIQERAGDGSQPDSLVNTAGKAPMSAVQSYTNQSQQRLIPIGPCDTPISCTVCTGPNKAVCMSTPFAMSVEADTPDTAGDLAKNVLNVLKSGLTGANTPCFSVNCEACIGVKPGDFLTFVLSVGASASCDNARVFFHTFNLNLVLSLCFNAGSALKTVLDIFKKSSVCMSLPTLEYYPFIGKMGITYEWRPWWLAKAVQVNAAAYWPVHGLAPAVKSYCWHHHDPAPTKNDAAYMKWYKWYRKWWWPHDAVCALVHYKTTNCHWSKELARAICRQKFLENRKEVYLRVKTYNAWSFSMRTRFEKTWR</sequence>
<dbReference type="EMBL" id="CAUJNA010000305">
    <property type="protein sequence ID" value="CAJ1375195.1"/>
    <property type="molecule type" value="Genomic_DNA"/>
</dbReference>
<evidence type="ECO:0000313" key="1">
    <source>
        <dbReference type="EMBL" id="CAJ1375195.1"/>
    </source>
</evidence>
<keyword evidence="2" id="KW-1185">Reference proteome</keyword>
<dbReference type="Proteomes" id="UP001178507">
    <property type="component" value="Unassembled WGS sequence"/>
</dbReference>
<proteinExistence type="predicted"/>
<accession>A0AA36MP55</accession>